<reference evidence="8" key="1">
    <citation type="journal article" date="2019" name="Mitochondrial DNA Part B Resour">
        <title>The complete chloroplast genome sequence of Phlegmariurus carinatus.</title>
        <authorList>
            <person name="Luo T."/>
            <person name="Li Y."/>
            <person name="Yuan X."/>
            <person name="Wang Y."/>
        </authorList>
    </citation>
    <scope>NUCLEOTIDE SEQUENCE</scope>
</reference>
<feature type="transmembrane region" description="Helical" evidence="6">
    <location>
        <begin position="268"/>
        <end position="283"/>
    </location>
</feature>
<evidence type="ECO:0000256" key="5">
    <source>
        <dbReference type="ARBA" id="ARBA00023136"/>
    </source>
</evidence>
<comment type="subunit">
    <text evidence="6">May interact with Ccs1.</text>
</comment>
<dbReference type="EMBL" id="MN566837">
    <property type="protein sequence ID" value="QNH82388.1"/>
    <property type="molecule type" value="Genomic_DNA"/>
</dbReference>
<accession>A0A7G7XPP8</accession>
<evidence type="ECO:0000256" key="2">
    <source>
        <dbReference type="ARBA" id="ARBA00022692"/>
    </source>
</evidence>
<comment type="function">
    <text evidence="6">Required during biogenesis of c-type cytochromes (cytochrome c6 and cytochrome f) at the step of heme attachment.</text>
</comment>
<dbReference type="Pfam" id="PF01578">
    <property type="entry name" value="Cytochrom_C_asm"/>
    <property type="match status" value="1"/>
</dbReference>
<geneLocation type="chloroplast" evidence="8"/>
<evidence type="ECO:0000256" key="3">
    <source>
        <dbReference type="ARBA" id="ARBA00022748"/>
    </source>
</evidence>
<dbReference type="GO" id="GO:0005886">
    <property type="term" value="C:plasma membrane"/>
    <property type="evidence" value="ECO:0007669"/>
    <property type="project" value="TreeGrafter"/>
</dbReference>
<keyword evidence="5 6" id="KW-0472">Membrane</keyword>
<comment type="similarity">
    <text evidence="6">Belongs to the CcmF/CycK/Ccl1/NrfE/CcsA family.</text>
</comment>
<keyword evidence="8" id="KW-0150">Chloroplast</keyword>
<dbReference type="InterPro" id="IPR045062">
    <property type="entry name" value="Cyt_c_biogenesis_CcsA/CcmC"/>
</dbReference>
<dbReference type="GO" id="GO:0009535">
    <property type="term" value="C:chloroplast thylakoid membrane"/>
    <property type="evidence" value="ECO:0007669"/>
    <property type="project" value="UniProtKB-SubCell"/>
</dbReference>
<dbReference type="AlphaFoldDB" id="A0A7G7XPP8"/>
<dbReference type="NCBIfam" id="TIGR03144">
    <property type="entry name" value="cytochr_II_ccsB"/>
    <property type="match status" value="1"/>
</dbReference>
<evidence type="ECO:0000256" key="6">
    <source>
        <dbReference type="HAMAP-Rule" id="MF_01391"/>
    </source>
</evidence>
<keyword evidence="2 6" id="KW-0812">Transmembrane</keyword>
<dbReference type="GeneID" id="59141572"/>
<dbReference type="InterPro" id="IPR002541">
    <property type="entry name" value="Cyt_c_assembly"/>
</dbReference>
<evidence type="ECO:0000256" key="1">
    <source>
        <dbReference type="ARBA" id="ARBA00004141"/>
    </source>
</evidence>
<protein>
    <recommendedName>
        <fullName evidence="6">Cytochrome c biogenesis protein CcsA</fullName>
    </recommendedName>
</protein>
<keyword evidence="6" id="KW-0793">Thylakoid</keyword>
<keyword evidence="3 6" id="KW-0201">Cytochrome c-type biogenesis</keyword>
<dbReference type="PANTHER" id="PTHR30071:SF1">
    <property type="entry name" value="CYTOCHROME B_B6 PROTEIN-RELATED"/>
    <property type="match status" value="1"/>
</dbReference>
<feature type="transmembrane region" description="Helical" evidence="6">
    <location>
        <begin position="77"/>
        <end position="98"/>
    </location>
</feature>
<proteinExistence type="inferred from homology"/>
<feature type="transmembrane region" description="Helical" evidence="6">
    <location>
        <begin position="52"/>
        <end position="71"/>
    </location>
</feature>
<evidence type="ECO:0000256" key="4">
    <source>
        <dbReference type="ARBA" id="ARBA00022989"/>
    </source>
</evidence>
<keyword evidence="8" id="KW-0934">Plastid</keyword>
<name>A0A7G7XPP8_PHLCA</name>
<evidence type="ECO:0000259" key="7">
    <source>
        <dbReference type="Pfam" id="PF01578"/>
    </source>
</evidence>
<feature type="transmembrane region" description="Helical" evidence="6">
    <location>
        <begin position="230"/>
        <end position="253"/>
    </location>
</feature>
<keyword evidence="4 6" id="KW-1133">Transmembrane helix</keyword>
<feature type="transmembrane region" description="Helical" evidence="6">
    <location>
        <begin position="146"/>
        <end position="173"/>
    </location>
</feature>
<feature type="domain" description="Cytochrome c assembly protein" evidence="7">
    <location>
        <begin position="78"/>
        <end position="320"/>
    </location>
</feature>
<dbReference type="PANTHER" id="PTHR30071">
    <property type="entry name" value="HEME EXPORTER PROTEIN C"/>
    <property type="match status" value="1"/>
</dbReference>
<feature type="transmembrane region" description="Helical" evidence="6">
    <location>
        <begin position="105"/>
        <end position="126"/>
    </location>
</feature>
<gene>
    <name evidence="6 8" type="primary">ccsA</name>
</gene>
<comment type="subcellular location">
    <subcellularLocation>
        <location evidence="1">Membrane</location>
        <topology evidence="1">Multi-pass membrane protein</topology>
    </subcellularLocation>
    <subcellularLocation>
        <location evidence="6">Plastid</location>
        <location evidence="6">Chloroplast thylakoid membrane</location>
        <topology evidence="6">Multi-pass membrane protein</topology>
    </subcellularLocation>
</comment>
<organism evidence="8">
    <name type="scientific">Phlegmariurus carinatus</name>
    <name type="common">Keeled tassel-fern</name>
    <name type="synonym">Lycopodium carinatum</name>
    <dbReference type="NCBI Taxonomy" id="380491"/>
    <lineage>
        <taxon>Eukaryota</taxon>
        <taxon>Viridiplantae</taxon>
        <taxon>Streptophyta</taxon>
        <taxon>Embryophyta</taxon>
        <taxon>Tracheophyta</taxon>
        <taxon>Lycopodiopsida</taxon>
        <taxon>Lycopodiales</taxon>
        <taxon>Lycopodiaceae</taxon>
        <taxon>Huperzioideae</taxon>
        <taxon>Phlegmariurus</taxon>
    </lineage>
</organism>
<sequence length="343" mass="39106">MNLKINLIMMVLINLEHILAHTSFFILFFATLSYWGTLVFAKNNKLISLGQISMIIAFICITGFLITRWSYSGHLPFSNLYESFMFFSWSLCLIHIIVENKSKINWLGTITVPSAMLTHGFATLGIPRDMQQSTVLVPALQSHWLMMHVSMMMLSYATPLCGSLLAIAFPVIASKKNMEIPLLGTNTKPYFWFFSLKENDKQKESFLSNTYAPLSINYSKTQLTQQLDHWSYRIISLGFPLSTIGILSGAVWANEAWGSHWNWDPKETWALVTWLAFAIHLHTRITKGWQGKKPAIVASSGFSIIWICHLGVNSLGKGLHSYGWLIRDIIQNQLDIIIKIFFF</sequence>
<dbReference type="GO" id="GO:0020037">
    <property type="term" value="F:heme binding"/>
    <property type="evidence" value="ECO:0007669"/>
    <property type="project" value="InterPro"/>
</dbReference>
<evidence type="ECO:0000313" key="8">
    <source>
        <dbReference type="EMBL" id="QNH82388.1"/>
    </source>
</evidence>
<dbReference type="GO" id="GO:0017004">
    <property type="term" value="P:cytochrome complex assembly"/>
    <property type="evidence" value="ECO:0007669"/>
    <property type="project" value="UniProtKB-UniRule"/>
</dbReference>
<dbReference type="HAMAP" id="MF_01391">
    <property type="entry name" value="CytC_CcsA"/>
    <property type="match status" value="1"/>
</dbReference>
<dbReference type="InterPro" id="IPR017562">
    <property type="entry name" value="Cyt_c_biogenesis_CcsA"/>
</dbReference>
<dbReference type="RefSeq" id="YP_009925628.1">
    <property type="nucleotide sequence ID" value="NC_050663.1"/>
</dbReference>
<feature type="transmembrane region" description="Helical" evidence="6">
    <location>
        <begin position="18"/>
        <end position="40"/>
    </location>
</feature>